<dbReference type="InterPro" id="IPR035168">
    <property type="entry name" value="DUF5317"/>
</dbReference>
<keyword evidence="1" id="KW-1133">Transmembrane helix</keyword>
<reference evidence="3" key="1">
    <citation type="submission" date="2016-10" db="EMBL/GenBank/DDBJ databases">
        <authorList>
            <person name="Varghese N."/>
            <person name="Submissions S."/>
        </authorList>
    </citation>
    <scope>NUCLEOTIDE SEQUENCE [LARGE SCALE GENOMIC DNA]</scope>
    <source>
        <strain evidence="3">Z-7934</strain>
    </source>
</reference>
<name>A0A1I3CAA6_9FIRM</name>
<feature type="transmembrane region" description="Helical" evidence="1">
    <location>
        <begin position="84"/>
        <end position="107"/>
    </location>
</feature>
<feature type="transmembrane region" description="Helical" evidence="1">
    <location>
        <begin position="61"/>
        <end position="78"/>
    </location>
</feature>
<evidence type="ECO:0000313" key="2">
    <source>
        <dbReference type="EMBL" id="SFH70981.1"/>
    </source>
</evidence>
<keyword evidence="1" id="KW-0812">Transmembrane</keyword>
<gene>
    <name evidence="2" type="ORF">SAMN05192551_102284</name>
</gene>
<dbReference type="OrthoDB" id="37447at2"/>
<sequence length="202" mass="23009">MFIEALVLGTVVAFFRGGTVKNMRLMHIRMPVLLIAAFLLQIVLSFMMLAGSTWFIQHRMLLYALSYGMLFIALFFNLGHKVVWFIIAGSIMNFAVIFLSNGTILISADALQQAGFLNRLSLIEAGRLPHYTLIEETTTLMSFFAKRLTPPSFYPVAQIFSPGDLFISLGLFFWIQHLFLGVGHYQRARMLQVDHHGKFLKR</sequence>
<evidence type="ECO:0000256" key="1">
    <source>
        <dbReference type="SAM" id="Phobius"/>
    </source>
</evidence>
<accession>A0A1I3CAA6</accession>
<dbReference type="STRING" id="69895.SAMN05192551_102284"/>
<proteinExistence type="predicted"/>
<organism evidence="2 3">
    <name type="scientific">Tindallia magadiensis</name>
    <dbReference type="NCBI Taxonomy" id="69895"/>
    <lineage>
        <taxon>Bacteria</taxon>
        <taxon>Bacillati</taxon>
        <taxon>Bacillota</taxon>
        <taxon>Clostridia</taxon>
        <taxon>Peptostreptococcales</taxon>
        <taxon>Tindalliaceae</taxon>
        <taxon>Tindallia</taxon>
    </lineage>
</organism>
<keyword evidence="1" id="KW-0472">Membrane</keyword>
<dbReference type="EMBL" id="FOQA01000002">
    <property type="protein sequence ID" value="SFH70981.1"/>
    <property type="molecule type" value="Genomic_DNA"/>
</dbReference>
<dbReference type="Pfam" id="PF17248">
    <property type="entry name" value="DUF5317"/>
    <property type="match status" value="1"/>
</dbReference>
<evidence type="ECO:0000313" key="3">
    <source>
        <dbReference type="Proteomes" id="UP000199287"/>
    </source>
</evidence>
<dbReference type="AlphaFoldDB" id="A0A1I3CAA6"/>
<dbReference type="RefSeq" id="WP_093370605.1">
    <property type="nucleotide sequence ID" value="NZ_FOQA01000002.1"/>
</dbReference>
<feature type="transmembrane region" description="Helical" evidence="1">
    <location>
        <begin position="30"/>
        <end position="49"/>
    </location>
</feature>
<feature type="transmembrane region" description="Helical" evidence="1">
    <location>
        <begin position="165"/>
        <end position="182"/>
    </location>
</feature>
<dbReference type="Proteomes" id="UP000199287">
    <property type="component" value="Unassembled WGS sequence"/>
</dbReference>
<keyword evidence="3" id="KW-1185">Reference proteome</keyword>
<protein>
    <submittedName>
        <fullName evidence="2">Uncharacterized protein</fullName>
    </submittedName>
</protein>